<accession>A0ABN9RZD7</accession>
<keyword evidence="2" id="KW-1185">Reference proteome</keyword>
<reference evidence="1" key="1">
    <citation type="submission" date="2023-10" db="EMBL/GenBank/DDBJ databases">
        <authorList>
            <person name="Chen Y."/>
            <person name="Shah S."/>
            <person name="Dougan E. K."/>
            <person name="Thang M."/>
            <person name="Chan C."/>
        </authorList>
    </citation>
    <scope>NUCLEOTIDE SEQUENCE [LARGE SCALE GENOMIC DNA]</scope>
</reference>
<protein>
    <submittedName>
        <fullName evidence="1">Uncharacterized protein</fullName>
    </submittedName>
</protein>
<evidence type="ECO:0000313" key="2">
    <source>
        <dbReference type="Proteomes" id="UP001189429"/>
    </source>
</evidence>
<comment type="caution">
    <text evidence="1">The sequence shown here is derived from an EMBL/GenBank/DDBJ whole genome shotgun (WGS) entry which is preliminary data.</text>
</comment>
<evidence type="ECO:0000313" key="1">
    <source>
        <dbReference type="EMBL" id="CAK0824005.1"/>
    </source>
</evidence>
<proteinExistence type="predicted"/>
<organism evidence="1 2">
    <name type="scientific">Prorocentrum cordatum</name>
    <dbReference type="NCBI Taxonomy" id="2364126"/>
    <lineage>
        <taxon>Eukaryota</taxon>
        <taxon>Sar</taxon>
        <taxon>Alveolata</taxon>
        <taxon>Dinophyceae</taxon>
        <taxon>Prorocentrales</taxon>
        <taxon>Prorocentraceae</taxon>
        <taxon>Prorocentrum</taxon>
    </lineage>
</organism>
<gene>
    <name evidence="1" type="ORF">PCOR1329_LOCUS24539</name>
</gene>
<dbReference type="Proteomes" id="UP001189429">
    <property type="component" value="Unassembled WGS sequence"/>
</dbReference>
<sequence>VSVPEETAETDPDDDRVEMLFFSVEALWAVAKVGKYETDEDDIVGLTSYLTEEPDTSVFGRSEVISDDDAMEAWITQGTNYGRATAEVVKSLQPERVMQVGFAAEAWKMLSEQRVAGNPGHEGDAVVLSFYEDGTAKAVIERDDSTLMPAEKIEHREALRAARLKELRS</sequence>
<name>A0ABN9RZD7_9DINO</name>
<feature type="non-terminal residue" evidence="1">
    <location>
        <position position="1"/>
    </location>
</feature>
<dbReference type="EMBL" id="CAUYUJ010008456">
    <property type="protein sequence ID" value="CAK0824005.1"/>
    <property type="molecule type" value="Genomic_DNA"/>
</dbReference>